<dbReference type="InterPro" id="IPR037171">
    <property type="entry name" value="NagB/RpiA_transferase-like"/>
</dbReference>
<dbReference type="PANTHER" id="PTHR13707:SF60">
    <property type="entry name" value="ACETATE COA-TRANSFERASE SUBUNIT ALPHA"/>
    <property type="match status" value="1"/>
</dbReference>
<dbReference type="GO" id="GO:0008410">
    <property type="term" value="F:CoA-transferase activity"/>
    <property type="evidence" value="ECO:0007669"/>
    <property type="project" value="InterPro"/>
</dbReference>
<dbReference type="Pfam" id="PF01144">
    <property type="entry name" value="CoA_trans"/>
    <property type="match status" value="1"/>
</dbReference>
<proteinExistence type="inferred from homology"/>
<dbReference type="SUPFAM" id="SSF100950">
    <property type="entry name" value="NagB/RpiA/CoA transferase-like"/>
    <property type="match status" value="1"/>
</dbReference>
<dbReference type="EMBL" id="MDHJ01000001">
    <property type="protein sequence ID" value="OUE09150.1"/>
    <property type="molecule type" value="Genomic_DNA"/>
</dbReference>
<dbReference type="InterPro" id="IPR004163">
    <property type="entry name" value="CoA_transf_BS"/>
</dbReference>
<dbReference type="InterPro" id="IPR012792">
    <property type="entry name" value="3-oxoacid_CoA-transf_A"/>
</dbReference>
<dbReference type="PANTHER" id="PTHR13707">
    <property type="entry name" value="KETOACID-COENZYME A TRANSFERASE"/>
    <property type="match status" value="1"/>
</dbReference>
<dbReference type="AlphaFoldDB" id="A0A251XUM0"/>
<accession>A0A251XUM0</accession>
<protein>
    <submittedName>
        <fullName evidence="3">3-oxoadipate CoA-transferase subunit A</fullName>
    </submittedName>
</protein>
<dbReference type="Proteomes" id="UP000195106">
    <property type="component" value="Unassembled WGS sequence"/>
</dbReference>
<comment type="caution">
    <text evidence="3">The sequence shown here is derived from an EMBL/GenBank/DDBJ whole genome shotgun (WGS) entry which is preliminary data.</text>
</comment>
<dbReference type="NCBIfam" id="TIGR02429">
    <property type="entry name" value="pcaI_scoA_fam"/>
    <property type="match status" value="1"/>
</dbReference>
<evidence type="ECO:0000256" key="2">
    <source>
        <dbReference type="ARBA" id="ARBA00022679"/>
    </source>
</evidence>
<comment type="similarity">
    <text evidence="1">Belongs to the 3-oxoacid CoA-transferase subunit A family.</text>
</comment>
<sequence>MISKLRDDAGDAIADVSDGATVMIGGFGAAGQPVELIDALIAHGASGLTIVSNNAGNGDTGIAALITAGRVRRIVCSFPRQADSQAFDAAYRAGDIELELVPQGNLAERIRAAGAGIGAFFTPTGVGTTVADGKETRTIDGRDYILEHPLRADVALISAYRADRWGNLVYRRTARNFGPLMAAAARTTVAQVDEVVELGALDPEAVVTPGIFVDHVVVVGERPWLRDGEFVGSPA</sequence>
<dbReference type="Gene3D" id="3.40.1080.10">
    <property type="entry name" value="Glutaconate Coenzyme A-transferase"/>
    <property type="match status" value="1"/>
</dbReference>
<keyword evidence="2 3" id="KW-0808">Transferase</keyword>
<evidence type="ECO:0000313" key="3">
    <source>
        <dbReference type="EMBL" id="OUE09150.1"/>
    </source>
</evidence>
<dbReference type="InterPro" id="IPR004165">
    <property type="entry name" value="CoA_trans_fam_I"/>
</dbReference>
<dbReference type="PROSITE" id="PS01273">
    <property type="entry name" value="COA_TRANSF_1"/>
    <property type="match status" value="1"/>
</dbReference>
<evidence type="ECO:0000313" key="4">
    <source>
        <dbReference type="Proteomes" id="UP000195106"/>
    </source>
</evidence>
<name>A0A251XUM0_9MICO</name>
<gene>
    <name evidence="3" type="primary">pcaI</name>
    <name evidence="3" type="ORF">CMsap09_09410</name>
</gene>
<reference evidence="3 4" key="1">
    <citation type="submission" date="2016-08" db="EMBL/GenBank/DDBJ databases">
        <title>Genome sequence of Clavibacter michiganensis spp. strain CASJ009.</title>
        <authorList>
            <person name="Thapa S.P."/>
            <person name="Coaker G."/>
        </authorList>
    </citation>
    <scope>NUCLEOTIDE SEQUENCE [LARGE SCALE GENOMIC DNA]</scope>
    <source>
        <strain evidence="3">CASJ009</strain>
    </source>
</reference>
<evidence type="ECO:0000256" key="1">
    <source>
        <dbReference type="ARBA" id="ARBA00005612"/>
    </source>
</evidence>
<dbReference type="SMART" id="SM00882">
    <property type="entry name" value="CoA_trans"/>
    <property type="match status" value="1"/>
</dbReference>
<organism evidence="3 4">
    <name type="scientific">Clavibacter michiganensis</name>
    <dbReference type="NCBI Taxonomy" id="28447"/>
    <lineage>
        <taxon>Bacteria</taxon>
        <taxon>Bacillati</taxon>
        <taxon>Actinomycetota</taxon>
        <taxon>Actinomycetes</taxon>
        <taxon>Micrococcales</taxon>
        <taxon>Microbacteriaceae</taxon>
        <taxon>Clavibacter</taxon>
    </lineage>
</organism>